<gene>
    <name evidence="5" type="ORF">EGN73_17845</name>
</gene>
<dbReference type="InterPro" id="IPR052048">
    <property type="entry name" value="ST_Response_Regulator"/>
</dbReference>
<dbReference type="Proteomes" id="UP000727490">
    <property type="component" value="Unassembled WGS sequence"/>
</dbReference>
<feature type="domain" description="Response regulatory" evidence="3">
    <location>
        <begin position="5"/>
        <end position="119"/>
    </location>
</feature>
<reference evidence="5 6" key="1">
    <citation type="journal article" date="2020" name="Syst. Appl. Microbiol.">
        <title>Arthrospiribacter ruber gen. nov., sp. nov., a novel bacterium isolated from Arthrospira cultures.</title>
        <authorList>
            <person name="Waleron M."/>
            <person name="Misztak A."/>
            <person name="Waleron M.M."/>
            <person name="Furmaniak M."/>
            <person name="Mrozik A."/>
            <person name="Waleron K."/>
        </authorList>
    </citation>
    <scope>NUCLEOTIDE SEQUENCE [LARGE SCALE GENOMIC DNA]</scope>
    <source>
        <strain evidence="5 6">DPMB0001</strain>
    </source>
</reference>
<dbReference type="AlphaFoldDB" id="A0A951MCS5"/>
<name>A0A951MCS5_9BACT</name>
<evidence type="ECO:0000256" key="2">
    <source>
        <dbReference type="PROSITE-ProRule" id="PRU00169"/>
    </source>
</evidence>
<evidence type="ECO:0000313" key="5">
    <source>
        <dbReference type="EMBL" id="MBW3469661.1"/>
    </source>
</evidence>
<sequence>MKSKKVLIVDDNALNRRVFENIIGQVYQFDSAENGNTALLKIKEHPFDLILMDIQMPLGDGINTLKKIQTDQLTSSPVIAVSAFASSSDRDYFLSVGFDDFIAKPVKPKILLETIHRLLIRNNNADNQSNTDWESLELLDQKVLQQLMKYNNAENIKLVYTDFFEESERLLSEIENLIASENFPEVGNKLHILKGNSGTLGAIQLYKFTEKFEKSIKNSNFDNTFEDYLYLRKLYNSFKLHFNENQLFNL</sequence>
<organism evidence="5 6">
    <name type="scientific">Arthrospiribacter ruber</name>
    <dbReference type="NCBI Taxonomy" id="2487934"/>
    <lineage>
        <taxon>Bacteria</taxon>
        <taxon>Pseudomonadati</taxon>
        <taxon>Bacteroidota</taxon>
        <taxon>Cytophagia</taxon>
        <taxon>Cytophagales</taxon>
        <taxon>Cyclobacteriaceae</taxon>
        <taxon>Arthrospiribacter</taxon>
    </lineage>
</organism>
<feature type="modified residue" description="4-aspartylphosphate" evidence="2">
    <location>
        <position position="53"/>
    </location>
</feature>
<keyword evidence="2" id="KW-0597">Phosphoprotein</keyword>
<dbReference type="EMBL" id="RPHB01000009">
    <property type="protein sequence ID" value="MBW3469661.1"/>
    <property type="molecule type" value="Genomic_DNA"/>
</dbReference>
<dbReference type="InterPro" id="IPR001789">
    <property type="entry name" value="Sig_transdc_resp-reg_receiver"/>
</dbReference>
<dbReference type="SMART" id="SM00448">
    <property type="entry name" value="REC"/>
    <property type="match status" value="1"/>
</dbReference>
<comment type="caution">
    <text evidence="5">The sequence shown here is derived from an EMBL/GenBank/DDBJ whole genome shotgun (WGS) entry which is preliminary data.</text>
</comment>
<dbReference type="GO" id="GO:0000160">
    <property type="term" value="P:phosphorelay signal transduction system"/>
    <property type="evidence" value="ECO:0007669"/>
    <property type="project" value="InterPro"/>
</dbReference>
<keyword evidence="6" id="KW-1185">Reference proteome</keyword>
<feature type="modified residue" description="Phosphohistidine" evidence="1">
    <location>
        <position position="191"/>
    </location>
</feature>
<protein>
    <submittedName>
        <fullName evidence="5">Response regulator</fullName>
    </submittedName>
</protein>
<evidence type="ECO:0000259" key="4">
    <source>
        <dbReference type="PROSITE" id="PS50894"/>
    </source>
</evidence>
<dbReference type="PANTHER" id="PTHR43228:SF1">
    <property type="entry name" value="TWO-COMPONENT RESPONSE REGULATOR ARR22"/>
    <property type="match status" value="1"/>
</dbReference>
<dbReference type="RefSeq" id="WP_219292911.1">
    <property type="nucleotide sequence ID" value="NZ_RPHB01000009.1"/>
</dbReference>
<dbReference type="CDD" id="cd17546">
    <property type="entry name" value="REC_hyHK_CKI1_RcsC-like"/>
    <property type="match status" value="1"/>
</dbReference>
<feature type="domain" description="HPt" evidence="4">
    <location>
        <begin position="152"/>
        <end position="250"/>
    </location>
</feature>
<dbReference type="PROSITE" id="PS50894">
    <property type="entry name" value="HPT"/>
    <property type="match status" value="1"/>
</dbReference>
<proteinExistence type="predicted"/>
<dbReference type="Pfam" id="PF00072">
    <property type="entry name" value="Response_reg"/>
    <property type="match status" value="1"/>
</dbReference>
<dbReference type="PANTHER" id="PTHR43228">
    <property type="entry name" value="TWO-COMPONENT RESPONSE REGULATOR"/>
    <property type="match status" value="1"/>
</dbReference>
<dbReference type="PROSITE" id="PS50110">
    <property type="entry name" value="RESPONSE_REGULATORY"/>
    <property type="match status" value="1"/>
</dbReference>
<dbReference type="Pfam" id="PF01627">
    <property type="entry name" value="Hpt"/>
    <property type="match status" value="1"/>
</dbReference>
<dbReference type="InterPro" id="IPR008207">
    <property type="entry name" value="Sig_transdc_His_kin_Hpt_dom"/>
</dbReference>
<evidence type="ECO:0000259" key="3">
    <source>
        <dbReference type="PROSITE" id="PS50110"/>
    </source>
</evidence>
<evidence type="ECO:0000256" key="1">
    <source>
        <dbReference type="PROSITE-ProRule" id="PRU00110"/>
    </source>
</evidence>
<accession>A0A951MCS5</accession>
<evidence type="ECO:0000313" key="6">
    <source>
        <dbReference type="Proteomes" id="UP000727490"/>
    </source>
</evidence>